<dbReference type="SMART" id="SM00220">
    <property type="entry name" value="S_TKc"/>
    <property type="match status" value="1"/>
</dbReference>
<feature type="domain" description="Protein kinase" evidence="1">
    <location>
        <begin position="189"/>
        <end position="401"/>
    </location>
</feature>
<name>A0A914CIM6_9BILA</name>
<dbReference type="InterPro" id="IPR011009">
    <property type="entry name" value="Kinase-like_dom_sf"/>
</dbReference>
<dbReference type="WBParaSite" id="ACRNAN_scaffold10784.g30487.t1">
    <property type="protein sequence ID" value="ACRNAN_scaffold10784.g30487.t1"/>
    <property type="gene ID" value="ACRNAN_scaffold10784.g30487"/>
</dbReference>
<reference evidence="3" key="1">
    <citation type="submission" date="2022-11" db="UniProtKB">
        <authorList>
            <consortium name="WormBaseParasite"/>
        </authorList>
    </citation>
    <scope>IDENTIFICATION</scope>
</reference>
<dbReference type="GO" id="GO:0004674">
    <property type="term" value="F:protein serine/threonine kinase activity"/>
    <property type="evidence" value="ECO:0007669"/>
    <property type="project" value="TreeGrafter"/>
</dbReference>
<proteinExistence type="predicted"/>
<dbReference type="PANTHER" id="PTHR44329">
    <property type="entry name" value="SERINE/THREONINE-PROTEIN KINASE TNNI3K-RELATED"/>
    <property type="match status" value="1"/>
</dbReference>
<protein>
    <submittedName>
        <fullName evidence="3">Protein kinase domain-containing protein</fullName>
    </submittedName>
</protein>
<dbReference type="Pfam" id="PF00069">
    <property type="entry name" value="Pkinase"/>
    <property type="match status" value="1"/>
</dbReference>
<organism evidence="2 3">
    <name type="scientific">Acrobeloides nanus</name>
    <dbReference type="NCBI Taxonomy" id="290746"/>
    <lineage>
        <taxon>Eukaryota</taxon>
        <taxon>Metazoa</taxon>
        <taxon>Ecdysozoa</taxon>
        <taxon>Nematoda</taxon>
        <taxon>Chromadorea</taxon>
        <taxon>Rhabditida</taxon>
        <taxon>Tylenchina</taxon>
        <taxon>Cephalobomorpha</taxon>
        <taxon>Cephaloboidea</taxon>
        <taxon>Cephalobidae</taxon>
        <taxon>Acrobeloides</taxon>
    </lineage>
</organism>
<dbReference type="InterPro" id="IPR051681">
    <property type="entry name" value="Ser/Thr_Kinases-Pseudokinases"/>
</dbReference>
<sequence length="401" mass="47455">MPKDPSTVYQGKKSLRLYNIEGVERMIKGYNREPMHPEHRKLLQRELGLIKAGRWDASIKDNELMAEFDKCINQTTTNGEKVCIPNERLDVIENVKDAISQLEIFFNETIPSNYENPGVMYEKIEEMIAFVQDMCKMVDFRQISDKKVHHRIYYEFDKVLSILQRFEKEIYFMATKLIPKEAFDFFHNQGITHIEAKGADGQVYRMNFSSHTYALKTALNKGVGMKKYMNRFLDLDHLNVLKFKYCLQTEENIDPRTSTGIPNAVMMEYCIESLANYINDHKRYISRYFYLAWAFGIVDGMEYLHYYHIIHRDLKPDNILLNYEGMIKIADLDRATSELRKDNLPMSVMGSYRYMAPEYLAPSHYKIPTDKKVSFYFNFLFGNYVLDRCLELWRDFMANVY</sequence>
<dbReference type="PROSITE" id="PS00108">
    <property type="entry name" value="PROTEIN_KINASE_ST"/>
    <property type="match status" value="1"/>
</dbReference>
<dbReference type="AlphaFoldDB" id="A0A914CIM6"/>
<evidence type="ECO:0000313" key="2">
    <source>
        <dbReference type="Proteomes" id="UP000887540"/>
    </source>
</evidence>
<keyword evidence="2" id="KW-1185">Reference proteome</keyword>
<dbReference type="InterPro" id="IPR000719">
    <property type="entry name" value="Prot_kinase_dom"/>
</dbReference>
<evidence type="ECO:0000259" key="1">
    <source>
        <dbReference type="PROSITE" id="PS50011"/>
    </source>
</evidence>
<dbReference type="Gene3D" id="1.10.510.10">
    <property type="entry name" value="Transferase(Phosphotransferase) domain 1"/>
    <property type="match status" value="1"/>
</dbReference>
<dbReference type="InterPro" id="IPR008271">
    <property type="entry name" value="Ser/Thr_kinase_AS"/>
</dbReference>
<dbReference type="Proteomes" id="UP000887540">
    <property type="component" value="Unplaced"/>
</dbReference>
<accession>A0A914CIM6</accession>
<dbReference type="SUPFAM" id="SSF56112">
    <property type="entry name" value="Protein kinase-like (PK-like)"/>
    <property type="match status" value="1"/>
</dbReference>
<dbReference type="PROSITE" id="PS50011">
    <property type="entry name" value="PROTEIN_KINASE_DOM"/>
    <property type="match status" value="1"/>
</dbReference>
<evidence type="ECO:0000313" key="3">
    <source>
        <dbReference type="WBParaSite" id="ACRNAN_scaffold10784.g30487.t1"/>
    </source>
</evidence>
<dbReference type="GO" id="GO:0005524">
    <property type="term" value="F:ATP binding"/>
    <property type="evidence" value="ECO:0007669"/>
    <property type="project" value="InterPro"/>
</dbReference>